<accession>A0A1X6ZFL1</accession>
<organism evidence="1 2">
    <name type="scientific">Roseovarius halotolerans</name>
    <dbReference type="NCBI Taxonomy" id="505353"/>
    <lineage>
        <taxon>Bacteria</taxon>
        <taxon>Pseudomonadati</taxon>
        <taxon>Pseudomonadota</taxon>
        <taxon>Alphaproteobacteria</taxon>
        <taxon>Rhodobacterales</taxon>
        <taxon>Roseobacteraceae</taxon>
        <taxon>Roseovarius</taxon>
    </lineage>
</organism>
<evidence type="ECO:0000313" key="2">
    <source>
        <dbReference type="Proteomes" id="UP000193207"/>
    </source>
</evidence>
<sequence length="168" mass="18879">MEACGVFCDLAGNRPRNREPNHLACAARLCQTAHMRRLIPLSLPCLLLLASSLNAQEAMSAEAFDAYTRGKTFYYGSGGMAYGAEEYLSDRRVRWSFLDGECQEGRWYEEAGEICFVYENRPEPQCWTFTRGPEGLVARFVNDPFATELYEVEQSDEPLSCPGPKIGV</sequence>
<evidence type="ECO:0000313" key="1">
    <source>
        <dbReference type="EMBL" id="SLN49562.1"/>
    </source>
</evidence>
<evidence type="ECO:0008006" key="3">
    <source>
        <dbReference type="Google" id="ProtNLM"/>
    </source>
</evidence>
<keyword evidence="2" id="KW-1185">Reference proteome</keyword>
<gene>
    <name evidence="1" type="ORF">ROH8110_02685</name>
</gene>
<dbReference type="EMBL" id="FWFU01000003">
    <property type="protein sequence ID" value="SLN49562.1"/>
    <property type="molecule type" value="Genomic_DNA"/>
</dbReference>
<protein>
    <recommendedName>
        <fullName evidence="3">DUF995 domain-containing protein</fullName>
    </recommendedName>
</protein>
<name>A0A1X6ZFL1_9RHOB</name>
<dbReference type="Proteomes" id="UP000193207">
    <property type="component" value="Unassembled WGS sequence"/>
</dbReference>
<proteinExistence type="predicted"/>
<dbReference type="AlphaFoldDB" id="A0A1X6ZFL1"/>
<reference evidence="1 2" key="1">
    <citation type="submission" date="2017-03" db="EMBL/GenBank/DDBJ databases">
        <authorList>
            <person name="Afonso C.L."/>
            <person name="Miller P.J."/>
            <person name="Scott M.A."/>
            <person name="Spackman E."/>
            <person name="Goraichik I."/>
            <person name="Dimitrov K.M."/>
            <person name="Suarez D.L."/>
            <person name="Swayne D.E."/>
        </authorList>
    </citation>
    <scope>NUCLEOTIDE SEQUENCE [LARGE SCALE GENOMIC DNA]</scope>
    <source>
        <strain evidence="1 2">CECT 8110</strain>
    </source>
</reference>